<gene>
    <name evidence="2" type="ORF">IAR55_003328</name>
</gene>
<proteinExistence type="predicted"/>
<dbReference type="GeneID" id="92180586"/>
<dbReference type="InterPro" id="IPR044034">
    <property type="entry name" value="NAC-like_UBA"/>
</dbReference>
<dbReference type="AlphaFoldDB" id="A0AAW0YRG5"/>
<dbReference type="Pfam" id="PF19026">
    <property type="entry name" value="UBA_HYPK"/>
    <property type="match status" value="1"/>
</dbReference>
<accession>A0AAW0YRG5</accession>
<reference evidence="2 3" key="1">
    <citation type="journal article" date="2024" name="bioRxiv">
        <title>Comparative genomics of Cryptococcus and Kwoniella reveals pathogenesis evolution and contrasting karyotype dynamics via intercentromeric recombination or chromosome fusion.</title>
        <authorList>
            <person name="Coelho M.A."/>
            <person name="David-Palma M."/>
            <person name="Shea T."/>
            <person name="Bowers K."/>
            <person name="McGinley-Smith S."/>
            <person name="Mohammad A.W."/>
            <person name="Gnirke A."/>
            <person name="Yurkov A.M."/>
            <person name="Nowrousian M."/>
            <person name="Sun S."/>
            <person name="Cuomo C.A."/>
            <person name="Heitman J."/>
        </authorList>
    </citation>
    <scope>NUCLEOTIDE SEQUENCE [LARGE SCALE GENOMIC DNA]</scope>
    <source>
        <strain evidence="2 3">CBS 13917</strain>
    </source>
</reference>
<evidence type="ECO:0000313" key="3">
    <source>
        <dbReference type="Proteomes" id="UP001388673"/>
    </source>
</evidence>
<evidence type="ECO:0000313" key="2">
    <source>
        <dbReference type="EMBL" id="KAK8854589.1"/>
    </source>
</evidence>
<evidence type="ECO:0000259" key="1">
    <source>
        <dbReference type="Pfam" id="PF19026"/>
    </source>
</evidence>
<feature type="domain" description="Nascent polypeptide-associated complex subunit alpha-like UBA" evidence="1">
    <location>
        <begin position="67"/>
        <end position="105"/>
    </location>
</feature>
<name>A0AAW0YRG5_9TREE</name>
<protein>
    <recommendedName>
        <fullName evidence="1">Nascent polypeptide-associated complex subunit alpha-like UBA domain-containing protein</fullName>
    </recommendedName>
</protein>
<keyword evidence="3" id="KW-1185">Reference proteome</keyword>
<sequence length="122" mass="12968">MASSSTGRVPQGEVIMDFADGGSYVKQKLEDAVLEIEKRRITKEEGAKAQKAMQALDVGKASSVPGVKGEDVDYIVTQLGISKEEAEEGLKAGNGDLVKALLKLVQPRQRARSVDGGAELPK</sequence>
<dbReference type="Gene3D" id="1.10.8.10">
    <property type="entry name" value="DNA helicase RuvA subunit, C-terminal domain"/>
    <property type="match status" value="1"/>
</dbReference>
<comment type="caution">
    <text evidence="2">The sequence shown here is derived from an EMBL/GenBank/DDBJ whole genome shotgun (WGS) entry which is preliminary data.</text>
</comment>
<organism evidence="2 3">
    <name type="scientific">Kwoniella newhampshirensis</name>
    <dbReference type="NCBI Taxonomy" id="1651941"/>
    <lineage>
        <taxon>Eukaryota</taxon>
        <taxon>Fungi</taxon>
        <taxon>Dikarya</taxon>
        <taxon>Basidiomycota</taxon>
        <taxon>Agaricomycotina</taxon>
        <taxon>Tremellomycetes</taxon>
        <taxon>Tremellales</taxon>
        <taxon>Cryptococcaceae</taxon>
        <taxon>Kwoniella</taxon>
    </lineage>
</organism>
<dbReference type="EMBL" id="JBCAWK010000006">
    <property type="protein sequence ID" value="KAK8854589.1"/>
    <property type="molecule type" value="Genomic_DNA"/>
</dbReference>
<dbReference type="RefSeq" id="XP_066802827.1">
    <property type="nucleotide sequence ID" value="XM_066946435.1"/>
</dbReference>
<dbReference type="CDD" id="cd14278">
    <property type="entry name" value="UBA_NAC_like"/>
    <property type="match status" value="1"/>
</dbReference>
<dbReference type="KEGG" id="kne:92180586"/>
<dbReference type="Proteomes" id="UP001388673">
    <property type="component" value="Unassembled WGS sequence"/>
</dbReference>